<gene>
    <name evidence="3" type="ORF">Micbo1qcDRAFT_166466</name>
</gene>
<evidence type="ECO:0008006" key="5">
    <source>
        <dbReference type="Google" id="ProtNLM"/>
    </source>
</evidence>
<dbReference type="SUPFAM" id="SSF57959">
    <property type="entry name" value="Leucine zipper domain"/>
    <property type="match status" value="1"/>
</dbReference>
<keyword evidence="1" id="KW-0175">Coiled coil</keyword>
<feature type="region of interest" description="Disordered" evidence="2">
    <location>
        <begin position="1"/>
        <end position="27"/>
    </location>
</feature>
<evidence type="ECO:0000313" key="4">
    <source>
        <dbReference type="Proteomes" id="UP000070501"/>
    </source>
</evidence>
<dbReference type="GO" id="GO:0003700">
    <property type="term" value="F:DNA-binding transcription factor activity"/>
    <property type="evidence" value="ECO:0007669"/>
    <property type="project" value="InterPro"/>
</dbReference>
<keyword evidence="4" id="KW-1185">Reference proteome</keyword>
<organism evidence="3 4">
    <name type="scientific">Microdochium bolleyi</name>
    <dbReference type="NCBI Taxonomy" id="196109"/>
    <lineage>
        <taxon>Eukaryota</taxon>
        <taxon>Fungi</taxon>
        <taxon>Dikarya</taxon>
        <taxon>Ascomycota</taxon>
        <taxon>Pezizomycotina</taxon>
        <taxon>Sordariomycetes</taxon>
        <taxon>Xylariomycetidae</taxon>
        <taxon>Xylariales</taxon>
        <taxon>Microdochiaceae</taxon>
        <taxon>Microdochium</taxon>
    </lineage>
</organism>
<feature type="region of interest" description="Disordered" evidence="2">
    <location>
        <begin position="305"/>
        <end position="333"/>
    </location>
</feature>
<feature type="coiled-coil region" evidence="1">
    <location>
        <begin position="37"/>
        <end position="74"/>
    </location>
</feature>
<feature type="region of interest" description="Disordered" evidence="2">
    <location>
        <begin position="96"/>
        <end position="118"/>
    </location>
</feature>
<dbReference type="InterPro" id="IPR046347">
    <property type="entry name" value="bZIP_sf"/>
</dbReference>
<evidence type="ECO:0000256" key="1">
    <source>
        <dbReference type="SAM" id="Coils"/>
    </source>
</evidence>
<dbReference type="InParanoid" id="A0A136IUD3"/>
<dbReference type="EMBL" id="KQ964258">
    <property type="protein sequence ID" value="KXJ88416.1"/>
    <property type="molecule type" value="Genomic_DNA"/>
</dbReference>
<proteinExistence type="predicted"/>
<dbReference type="PANTHER" id="PTHR40618">
    <property type="entry name" value="B-ZIP TRANSCRIPTION FACTOR (EUROFUNG)-RELATED"/>
    <property type="match status" value="1"/>
</dbReference>
<dbReference type="Gene3D" id="1.20.5.170">
    <property type="match status" value="1"/>
</dbReference>
<dbReference type="PANTHER" id="PTHR40618:SF1">
    <property type="entry name" value="B-ZIP TRANSCRIPTION FACTOR (EUROFUNG)"/>
    <property type="match status" value="1"/>
</dbReference>
<dbReference type="OrthoDB" id="3555317at2759"/>
<evidence type="ECO:0000256" key="2">
    <source>
        <dbReference type="SAM" id="MobiDB-lite"/>
    </source>
</evidence>
<reference evidence="4" key="1">
    <citation type="submission" date="2016-02" db="EMBL/GenBank/DDBJ databases">
        <title>Draft genome sequence of Microdochium bolleyi, a fungal endophyte of beachgrass.</title>
        <authorList>
            <consortium name="DOE Joint Genome Institute"/>
            <person name="David A.S."/>
            <person name="May G."/>
            <person name="Haridas S."/>
            <person name="Lim J."/>
            <person name="Wang M."/>
            <person name="Labutti K."/>
            <person name="Lipzen A."/>
            <person name="Barry K."/>
            <person name="Grigoriev I.V."/>
        </authorList>
    </citation>
    <scope>NUCLEOTIDE SEQUENCE [LARGE SCALE GENOMIC DNA]</scope>
    <source>
        <strain evidence="4">J235TASD1</strain>
    </source>
</reference>
<name>A0A136IUD3_9PEZI</name>
<sequence>MDDDVKRTRGRPRLQTTDQTASERRRTQIRLAQRAYRSRKETAMNDLEGQVKRLKDSNAEIREAIQELADCAGRYSNLINQMPELAEHLEKVRELTRRRKHSLQTEGSESEDGNNRNIQDDAEAVIKSEETLDSPSSPITKVKSQPQHLVDDTMNTYGAGAGPSQHLQSHPFAAFQDHTASEYEVIAVPTTDNASFAPSKIDLNASFLHGISWTAQSHLGEFSVPQAGSLPVSGFGRRLHQHAKAKTAALINTSPPPTESLLHAFGFLSLFEPLEQARTRVNNELQQSHNAMMYGMQFPYFSDNGTASHFQNRDQQGHPPSSSQYPSDATYRSETSANQMCELRGKLFEICKTAHLPLSRIAIWDCDEVDSYLRQRGVDLSGAADSCTIQLHALSIPHPDSHDHQQRGSGYIVDDHGGANGAPYELTQSPWDGLSTSTFGGPLPPPDISSLPQADLKVFAVDINKFLENLTSQTICLGRTVAFRPNDVNRAFWDAVSG</sequence>
<accession>A0A136IUD3</accession>
<evidence type="ECO:0000313" key="3">
    <source>
        <dbReference type="EMBL" id="KXJ88416.1"/>
    </source>
</evidence>
<feature type="compositionally biased region" description="Polar residues" evidence="2">
    <location>
        <begin position="317"/>
        <end position="333"/>
    </location>
</feature>
<dbReference type="Proteomes" id="UP000070501">
    <property type="component" value="Unassembled WGS sequence"/>
</dbReference>
<dbReference type="AlphaFoldDB" id="A0A136IUD3"/>
<dbReference type="CDD" id="cd14688">
    <property type="entry name" value="bZIP_YAP"/>
    <property type="match status" value="1"/>
</dbReference>
<protein>
    <recommendedName>
        <fullName evidence="5">BZIP domain-containing protein</fullName>
    </recommendedName>
</protein>